<feature type="transmembrane region" description="Helical" evidence="1">
    <location>
        <begin position="309"/>
        <end position="332"/>
    </location>
</feature>
<dbReference type="RefSeq" id="WP_213236076.1">
    <property type="nucleotide sequence ID" value="NZ_JAHBCL010000009.1"/>
</dbReference>
<feature type="transmembrane region" description="Helical" evidence="1">
    <location>
        <begin position="207"/>
        <end position="224"/>
    </location>
</feature>
<keyword evidence="1" id="KW-0472">Membrane</keyword>
<feature type="transmembrane region" description="Helical" evidence="1">
    <location>
        <begin position="12"/>
        <end position="31"/>
    </location>
</feature>
<evidence type="ECO:0008006" key="4">
    <source>
        <dbReference type="Google" id="ProtNLM"/>
    </source>
</evidence>
<feature type="transmembrane region" description="Helical" evidence="1">
    <location>
        <begin position="172"/>
        <end position="192"/>
    </location>
</feature>
<comment type="caution">
    <text evidence="2">The sequence shown here is derived from an EMBL/GenBank/DDBJ whole genome shotgun (WGS) entry which is preliminary data.</text>
</comment>
<feature type="transmembrane region" description="Helical" evidence="1">
    <location>
        <begin position="57"/>
        <end position="77"/>
    </location>
</feature>
<protein>
    <recommendedName>
        <fullName evidence="4">Nucleoside recognition GATE domain-containing membrane protein YjiH</fullName>
    </recommendedName>
</protein>
<keyword evidence="1" id="KW-0812">Transmembrane</keyword>
<name>A0ABS5PMK2_9FIRM</name>
<accession>A0ABS5PMK2</accession>
<organism evidence="2 3">
    <name type="scientific">Fusibacter paucivorans</name>
    <dbReference type="NCBI Taxonomy" id="76009"/>
    <lineage>
        <taxon>Bacteria</taxon>
        <taxon>Bacillati</taxon>
        <taxon>Bacillota</taxon>
        <taxon>Clostridia</taxon>
        <taxon>Eubacteriales</taxon>
        <taxon>Eubacteriales Family XII. Incertae Sedis</taxon>
        <taxon>Fusibacter</taxon>
    </lineage>
</organism>
<reference evidence="2 3" key="1">
    <citation type="submission" date="2021-05" db="EMBL/GenBank/DDBJ databases">
        <title>Fusibacter ferrireducens sp. nov., an anaerobic, sulfur- and Fe-reducing bacterium isolated from the mangrove sediment.</title>
        <authorList>
            <person name="Qiu D."/>
        </authorList>
    </citation>
    <scope>NUCLEOTIDE SEQUENCE [LARGE SCALE GENOMIC DNA]</scope>
    <source>
        <strain evidence="2 3">DSM 12116</strain>
    </source>
</reference>
<keyword evidence="1" id="KW-1133">Transmembrane helix</keyword>
<dbReference type="Proteomes" id="UP000746471">
    <property type="component" value="Unassembled WGS sequence"/>
</dbReference>
<evidence type="ECO:0000313" key="2">
    <source>
        <dbReference type="EMBL" id="MBS7526271.1"/>
    </source>
</evidence>
<dbReference type="EMBL" id="JAHBCL010000009">
    <property type="protein sequence ID" value="MBS7526271.1"/>
    <property type="molecule type" value="Genomic_DNA"/>
</dbReference>
<gene>
    <name evidence="2" type="ORF">KHM83_06250</name>
</gene>
<proteinExistence type="predicted"/>
<evidence type="ECO:0000256" key="1">
    <source>
        <dbReference type="SAM" id="Phobius"/>
    </source>
</evidence>
<sequence length="442" mass="49507">MDSTLSNKNAFGRFKFIGITLLGLIMFLYKWPQLDQTLFLYIISATQSLTQPIIKHILSLFLLINGLGALLVTGFKAPYFDQHPLFKRAFTCSKTRLAVNLLAPLIVLSSFFPQFAFLNDLSADVVTMCTTVFVFLTVSKLLLPMVSEFGLAEFIEVYLTPLMRPIFKLPGAAVMPVITSSFVSVTVAIMLLTDQFYKGYYTRRETLFITTCLTLPAMPVTILLCDLDGISSRWGLFYLLIVFIALLLSIVLIRIPPLSTKDNHYYAVKPASNSNDGQIRKSTFNNAMDTAAAKALSPHDTPLKNLRDVLLNMTSFMPFIIVIGTFSMFLIYKTPLITWLTKPYALYMGLFGIQEAHTIAPALFLNTVDVILPPVVLKNIASETARFTAQLIFITQMTYMAPFLLTMGIDTLTKPIEIFKIAILRIILIVPMAALAVHFFLH</sequence>
<evidence type="ECO:0000313" key="3">
    <source>
        <dbReference type="Proteomes" id="UP000746471"/>
    </source>
</evidence>
<keyword evidence="3" id="KW-1185">Reference proteome</keyword>
<feature type="transmembrane region" description="Helical" evidence="1">
    <location>
        <begin position="387"/>
        <end position="409"/>
    </location>
</feature>
<feature type="transmembrane region" description="Helical" evidence="1">
    <location>
        <begin position="97"/>
        <end position="117"/>
    </location>
</feature>
<feature type="transmembrane region" description="Helical" evidence="1">
    <location>
        <begin position="236"/>
        <end position="255"/>
    </location>
</feature>
<feature type="transmembrane region" description="Helical" evidence="1">
    <location>
        <begin position="421"/>
        <end position="441"/>
    </location>
</feature>